<reference evidence="2" key="1">
    <citation type="journal article" date="2016" name="Sci. Rep.">
        <title>Genome analysis of the kiwifruit canker pathogen Pseudomonas syringae pv. actinidiae biovar 5.</title>
        <authorList>
            <person name="Fujikawa T."/>
            <person name="Sawada H."/>
        </authorList>
    </citation>
    <scope>NUCLEOTIDE SEQUENCE [LARGE SCALE GENOMIC DNA]</scope>
    <source>
        <strain evidence="2">MAFF 212061</strain>
    </source>
</reference>
<comment type="caution">
    <text evidence="1">The sequence shown here is derived from an EMBL/GenBank/DDBJ whole genome shotgun (WGS) entry which is preliminary data.</text>
</comment>
<protein>
    <submittedName>
        <fullName evidence="1">Uncharacterized protein</fullName>
    </submittedName>
</protein>
<proteinExistence type="predicted"/>
<accession>A0A261WKE1</accession>
<dbReference type="AlphaFoldDB" id="A0A261WKE1"/>
<evidence type="ECO:0000313" key="1">
    <source>
        <dbReference type="EMBL" id="OZI86628.1"/>
    </source>
</evidence>
<name>A0A261WKE1_9PSED</name>
<gene>
    <name evidence="1" type="ORF">CFN58_10505</name>
</gene>
<dbReference type="Proteomes" id="UP000217163">
    <property type="component" value="Unassembled WGS sequence"/>
</dbReference>
<organism evidence="1 2">
    <name type="scientific">Pseudomonas avellanae</name>
    <dbReference type="NCBI Taxonomy" id="46257"/>
    <lineage>
        <taxon>Bacteria</taxon>
        <taxon>Pseudomonadati</taxon>
        <taxon>Pseudomonadota</taxon>
        <taxon>Gammaproteobacteria</taxon>
        <taxon>Pseudomonadales</taxon>
        <taxon>Pseudomonadaceae</taxon>
        <taxon>Pseudomonas</taxon>
    </lineage>
</organism>
<evidence type="ECO:0000313" key="2">
    <source>
        <dbReference type="Proteomes" id="UP000217163"/>
    </source>
</evidence>
<sequence length="67" mass="7406">MKAYQLYRCTLGGLATAIFSPALNKEAVMMVNIRTLFIGLLHAIGQSPLVGTESMRAQYKRIKSGFK</sequence>
<dbReference type="EMBL" id="NKQU01000502">
    <property type="protein sequence ID" value="OZI86628.1"/>
    <property type="molecule type" value="Genomic_DNA"/>
</dbReference>